<dbReference type="InterPro" id="IPR003593">
    <property type="entry name" value="AAA+_ATPase"/>
</dbReference>
<evidence type="ECO:0000313" key="5">
    <source>
        <dbReference type="EMBL" id="HHM44705.1"/>
    </source>
</evidence>
<dbReference type="InterPro" id="IPR032823">
    <property type="entry name" value="BCA_ABC_TP_C"/>
</dbReference>
<dbReference type="GO" id="GO:0005886">
    <property type="term" value="C:plasma membrane"/>
    <property type="evidence" value="ECO:0007669"/>
    <property type="project" value="TreeGrafter"/>
</dbReference>
<comment type="caution">
    <text evidence="5">The sequence shown here is derived from an EMBL/GenBank/DDBJ whole genome shotgun (WGS) entry which is preliminary data.</text>
</comment>
<evidence type="ECO:0000256" key="2">
    <source>
        <dbReference type="ARBA" id="ARBA00022741"/>
    </source>
</evidence>
<dbReference type="Pfam" id="PF12399">
    <property type="entry name" value="BCA_ABC_TP_C"/>
    <property type="match status" value="1"/>
</dbReference>
<organism evidence="5">
    <name type="scientific">Caldiarchaeum subterraneum</name>
    <dbReference type="NCBI Taxonomy" id="311458"/>
    <lineage>
        <taxon>Archaea</taxon>
        <taxon>Nitrososphaerota</taxon>
        <taxon>Candidatus Caldarchaeales</taxon>
        <taxon>Candidatus Caldarchaeaceae</taxon>
        <taxon>Candidatus Caldarchaeum</taxon>
    </lineage>
</organism>
<feature type="domain" description="ABC transporter" evidence="4">
    <location>
        <begin position="14"/>
        <end position="246"/>
    </location>
</feature>
<name>A0A7J3VUT5_CALS0</name>
<dbReference type="GO" id="GO:0005524">
    <property type="term" value="F:ATP binding"/>
    <property type="evidence" value="ECO:0007669"/>
    <property type="project" value="UniProtKB-KW"/>
</dbReference>
<accession>A0A7J3VUT5</accession>
<dbReference type="InterPro" id="IPR051120">
    <property type="entry name" value="ABC_AA/LPS_Transport"/>
</dbReference>
<gene>
    <name evidence="5" type="ORF">ENM31_05360</name>
</gene>
<evidence type="ECO:0000256" key="3">
    <source>
        <dbReference type="ARBA" id="ARBA00022840"/>
    </source>
</evidence>
<proteinExistence type="predicted"/>
<dbReference type="InterPro" id="IPR003439">
    <property type="entry name" value="ABC_transporter-like_ATP-bd"/>
</dbReference>
<keyword evidence="1" id="KW-0813">Transport</keyword>
<dbReference type="EMBL" id="DRXH01000184">
    <property type="protein sequence ID" value="HHM44705.1"/>
    <property type="molecule type" value="Genomic_DNA"/>
</dbReference>
<keyword evidence="2" id="KW-0547">Nucleotide-binding</keyword>
<protein>
    <submittedName>
        <fullName evidence="5">ABC transporter ATP-binding protein</fullName>
    </submittedName>
</protein>
<dbReference type="PANTHER" id="PTHR45772">
    <property type="entry name" value="CONSERVED COMPONENT OF ABC TRANSPORTER FOR NATURAL AMINO ACIDS-RELATED"/>
    <property type="match status" value="1"/>
</dbReference>
<dbReference type="SUPFAM" id="SSF52540">
    <property type="entry name" value="P-loop containing nucleoside triphosphate hydrolases"/>
    <property type="match status" value="1"/>
</dbReference>
<dbReference type="Pfam" id="PF00005">
    <property type="entry name" value="ABC_tran"/>
    <property type="match status" value="1"/>
</dbReference>
<keyword evidence="3 5" id="KW-0067">ATP-binding</keyword>
<evidence type="ECO:0000259" key="4">
    <source>
        <dbReference type="PROSITE" id="PS50893"/>
    </source>
</evidence>
<dbReference type="GO" id="GO:0016887">
    <property type="term" value="F:ATP hydrolysis activity"/>
    <property type="evidence" value="ECO:0007669"/>
    <property type="project" value="InterPro"/>
</dbReference>
<dbReference type="PROSITE" id="PS50893">
    <property type="entry name" value="ABC_TRANSPORTER_2"/>
    <property type="match status" value="1"/>
</dbReference>
<dbReference type="InterPro" id="IPR027417">
    <property type="entry name" value="P-loop_NTPase"/>
</dbReference>
<evidence type="ECO:0000256" key="1">
    <source>
        <dbReference type="ARBA" id="ARBA00022448"/>
    </source>
</evidence>
<sequence>MRDGFPHTDVKALLSVEDVSKRFGGITALNKLSLSLAENEILGVIGPNGSGKSTLINLISGVYRPSEGRIIFNGKDLSKLKTWEITRQGVVRTFQIPSVFKDFTVLENVVFPVCFTTGLTMSKAIESAREMLSTHRLDGGRKTSELTLFEERKVELLRALLLKPRLLMIDEALSGLTAQEAAELCELIVGNAVEHRFSVVWVEHRVKELTRHVGRMIVLNYGNKLAEGSPEEVVRSKEVVEAYIGGEVVF</sequence>
<dbReference type="AlphaFoldDB" id="A0A7J3VUT5"/>
<dbReference type="SMART" id="SM00382">
    <property type="entry name" value="AAA"/>
    <property type="match status" value="1"/>
</dbReference>
<dbReference type="Gene3D" id="3.40.50.300">
    <property type="entry name" value="P-loop containing nucleotide triphosphate hydrolases"/>
    <property type="match status" value="1"/>
</dbReference>
<reference evidence="5" key="1">
    <citation type="journal article" date="2020" name="mSystems">
        <title>Genome- and Community-Level Interaction Insights into Carbon Utilization and Element Cycling Functions of Hydrothermarchaeota in Hydrothermal Sediment.</title>
        <authorList>
            <person name="Zhou Z."/>
            <person name="Liu Y."/>
            <person name="Xu W."/>
            <person name="Pan J."/>
            <person name="Luo Z.H."/>
            <person name="Li M."/>
        </authorList>
    </citation>
    <scope>NUCLEOTIDE SEQUENCE [LARGE SCALE GENOMIC DNA]</scope>
    <source>
        <strain evidence="5">SpSt-1074</strain>
    </source>
</reference>